<dbReference type="EMBL" id="PGOL01002569">
    <property type="protein sequence ID" value="PKI46819.1"/>
    <property type="molecule type" value="Genomic_DNA"/>
</dbReference>
<reference evidence="2 3" key="1">
    <citation type="submission" date="2017-11" db="EMBL/GenBank/DDBJ databases">
        <title>De-novo sequencing of pomegranate (Punica granatum L.) genome.</title>
        <authorList>
            <person name="Akparov Z."/>
            <person name="Amiraslanov A."/>
            <person name="Hajiyeva S."/>
            <person name="Abbasov M."/>
            <person name="Kaur K."/>
            <person name="Hamwieh A."/>
            <person name="Solovyev V."/>
            <person name="Salamov A."/>
            <person name="Braich B."/>
            <person name="Kosarev P."/>
            <person name="Mahmoud A."/>
            <person name="Hajiyev E."/>
            <person name="Babayeva S."/>
            <person name="Izzatullayeva V."/>
            <person name="Mammadov A."/>
            <person name="Mammadov A."/>
            <person name="Sharifova S."/>
            <person name="Ojaghi J."/>
            <person name="Eynullazada K."/>
            <person name="Bayramov B."/>
            <person name="Abdulazimova A."/>
            <person name="Shahmuradov I."/>
        </authorList>
    </citation>
    <scope>NUCLEOTIDE SEQUENCE [LARGE SCALE GENOMIC DNA]</scope>
    <source>
        <strain evidence="3">cv. AG2017</strain>
        <tissue evidence="2">Leaf</tissue>
    </source>
</reference>
<organism evidence="2 3">
    <name type="scientific">Punica granatum</name>
    <name type="common">Pomegranate</name>
    <dbReference type="NCBI Taxonomy" id="22663"/>
    <lineage>
        <taxon>Eukaryota</taxon>
        <taxon>Viridiplantae</taxon>
        <taxon>Streptophyta</taxon>
        <taxon>Embryophyta</taxon>
        <taxon>Tracheophyta</taxon>
        <taxon>Spermatophyta</taxon>
        <taxon>Magnoliopsida</taxon>
        <taxon>eudicotyledons</taxon>
        <taxon>Gunneridae</taxon>
        <taxon>Pentapetalae</taxon>
        <taxon>rosids</taxon>
        <taxon>malvids</taxon>
        <taxon>Myrtales</taxon>
        <taxon>Lythraceae</taxon>
        <taxon>Punica</taxon>
    </lineage>
</organism>
<name>A0A2I0IS54_PUNGR</name>
<gene>
    <name evidence="2" type="ORF">CRG98_032757</name>
</gene>
<keyword evidence="3" id="KW-1185">Reference proteome</keyword>
<protein>
    <submittedName>
        <fullName evidence="2">Uncharacterized protein</fullName>
    </submittedName>
</protein>
<feature type="region of interest" description="Disordered" evidence="1">
    <location>
        <begin position="63"/>
        <end position="160"/>
    </location>
</feature>
<evidence type="ECO:0000313" key="2">
    <source>
        <dbReference type="EMBL" id="PKI46819.1"/>
    </source>
</evidence>
<sequence>MYKHDTTRIARPKLRGWECWNPNFLTHNPSSFGSASTSVSRRILHRSTVQASTIRSAVLLDPATSDPRDRYPVNLDLSPLSDLRVSDEATLARSSTSDEVDLEPGSTLRPRSSDLDPATTTATPRPSSRQPRALSNCSKVETTPRPQTKSTSTLAQSQIGDNAVLVC</sequence>
<evidence type="ECO:0000256" key="1">
    <source>
        <dbReference type="SAM" id="MobiDB-lite"/>
    </source>
</evidence>
<accession>A0A2I0IS54</accession>
<evidence type="ECO:0000313" key="3">
    <source>
        <dbReference type="Proteomes" id="UP000233551"/>
    </source>
</evidence>
<dbReference type="Proteomes" id="UP000233551">
    <property type="component" value="Unassembled WGS sequence"/>
</dbReference>
<dbReference type="AlphaFoldDB" id="A0A2I0IS54"/>
<feature type="compositionally biased region" description="Polar residues" evidence="1">
    <location>
        <begin position="135"/>
        <end position="160"/>
    </location>
</feature>
<proteinExistence type="predicted"/>
<feature type="compositionally biased region" description="Low complexity" evidence="1">
    <location>
        <begin position="117"/>
        <end position="133"/>
    </location>
</feature>
<comment type="caution">
    <text evidence="2">The sequence shown here is derived from an EMBL/GenBank/DDBJ whole genome shotgun (WGS) entry which is preliminary data.</text>
</comment>